<name>A0ABN8ZAJ0_RANTA</name>
<dbReference type="Proteomes" id="UP001176941">
    <property type="component" value="Chromosome 28"/>
</dbReference>
<accession>A0ABN8ZAJ0</accession>
<protein>
    <submittedName>
        <fullName evidence="2">Uncharacterized protein</fullName>
    </submittedName>
</protein>
<evidence type="ECO:0000256" key="1">
    <source>
        <dbReference type="SAM" id="MobiDB-lite"/>
    </source>
</evidence>
<sequence length="100" mass="10411">MCVRALQNCREGCKSKEGKEKAQGAGRGVSMLIPGSGVCPHFTLRFSAWRAKPPVPGVAIHALNGHNCLISSLSAVNSNPGPGLSSQDQSHKDVCPCTGL</sequence>
<keyword evidence="3" id="KW-1185">Reference proteome</keyword>
<evidence type="ECO:0000313" key="3">
    <source>
        <dbReference type="Proteomes" id="UP001176941"/>
    </source>
</evidence>
<proteinExistence type="predicted"/>
<gene>
    <name evidence="2" type="ORF">MRATA1EN1_LOCUS17876</name>
</gene>
<evidence type="ECO:0000313" key="2">
    <source>
        <dbReference type="EMBL" id="CAI9168914.1"/>
    </source>
</evidence>
<dbReference type="EMBL" id="OX459964">
    <property type="protein sequence ID" value="CAI9168914.1"/>
    <property type="molecule type" value="Genomic_DNA"/>
</dbReference>
<reference evidence="2" key="1">
    <citation type="submission" date="2023-04" db="EMBL/GenBank/DDBJ databases">
        <authorList>
            <consortium name="ELIXIR-Norway"/>
        </authorList>
    </citation>
    <scope>NUCLEOTIDE SEQUENCE [LARGE SCALE GENOMIC DNA]</scope>
</reference>
<feature type="compositionally biased region" description="Polar residues" evidence="1">
    <location>
        <begin position="78"/>
        <end position="88"/>
    </location>
</feature>
<organism evidence="2 3">
    <name type="scientific">Rangifer tarandus platyrhynchus</name>
    <name type="common">Svalbard reindeer</name>
    <dbReference type="NCBI Taxonomy" id="3082113"/>
    <lineage>
        <taxon>Eukaryota</taxon>
        <taxon>Metazoa</taxon>
        <taxon>Chordata</taxon>
        <taxon>Craniata</taxon>
        <taxon>Vertebrata</taxon>
        <taxon>Euteleostomi</taxon>
        <taxon>Mammalia</taxon>
        <taxon>Eutheria</taxon>
        <taxon>Laurasiatheria</taxon>
        <taxon>Artiodactyla</taxon>
        <taxon>Ruminantia</taxon>
        <taxon>Pecora</taxon>
        <taxon>Cervidae</taxon>
        <taxon>Odocoileinae</taxon>
        <taxon>Rangifer</taxon>
    </lineage>
</organism>
<feature type="region of interest" description="Disordered" evidence="1">
    <location>
        <begin position="78"/>
        <end position="100"/>
    </location>
</feature>